<dbReference type="Proteomes" id="UP000178919">
    <property type="component" value="Unassembled WGS sequence"/>
</dbReference>
<comment type="caution">
    <text evidence="1">The sequence shown here is derived from an EMBL/GenBank/DDBJ whole genome shotgun (WGS) entry which is preliminary data.</text>
</comment>
<name>A0A1F6F0M1_9BACT</name>
<proteinExistence type="predicted"/>
<dbReference type="SUPFAM" id="SSF158446">
    <property type="entry name" value="IVS-encoded protein-like"/>
    <property type="match status" value="1"/>
</dbReference>
<protein>
    <recommendedName>
        <fullName evidence="3">Four helix bundle protein</fullName>
    </recommendedName>
</protein>
<dbReference type="PANTHER" id="PTHR38471:SF2">
    <property type="entry name" value="FOUR HELIX BUNDLE PROTEIN"/>
    <property type="match status" value="1"/>
</dbReference>
<gene>
    <name evidence="1" type="ORF">A3J11_00170</name>
</gene>
<dbReference type="InterPro" id="IPR036583">
    <property type="entry name" value="23S_rRNA_IVS_sf"/>
</dbReference>
<dbReference type="CDD" id="cd16377">
    <property type="entry name" value="23S_rRNA_IVP_like"/>
    <property type="match status" value="1"/>
</dbReference>
<reference evidence="1 2" key="1">
    <citation type="journal article" date="2016" name="Nat. Commun.">
        <title>Thousands of microbial genomes shed light on interconnected biogeochemical processes in an aquifer system.</title>
        <authorList>
            <person name="Anantharaman K."/>
            <person name="Brown C.T."/>
            <person name="Hug L.A."/>
            <person name="Sharon I."/>
            <person name="Castelle C.J."/>
            <person name="Probst A.J."/>
            <person name="Thomas B.C."/>
            <person name="Singh A."/>
            <person name="Wilkins M.J."/>
            <person name="Karaoz U."/>
            <person name="Brodie E.L."/>
            <person name="Williams K.H."/>
            <person name="Hubbard S.S."/>
            <person name="Banfield J.F."/>
        </authorList>
    </citation>
    <scope>NUCLEOTIDE SEQUENCE [LARGE SCALE GENOMIC DNA]</scope>
</reference>
<dbReference type="EMBL" id="MFMJ01000016">
    <property type="protein sequence ID" value="OGG79400.1"/>
    <property type="molecule type" value="Genomic_DNA"/>
</dbReference>
<evidence type="ECO:0000313" key="2">
    <source>
        <dbReference type="Proteomes" id="UP000178919"/>
    </source>
</evidence>
<dbReference type="AlphaFoldDB" id="A0A1F6F0M1"/>
<dbReference type="Gene3D" id="1.20.1440.60">
    <property type="entry name" value="23S rRNA-intervening sequence"/>
    <property type="match status" value="1"/>
</dbReference>
<evidence type="ECO:0000313" key="1">
    <source>
        <dbReference type="EMBL" id="OGG79400.1"/>
    </source>
</evidence>
<evidence type="ECO:0008006" key="3">
    <source>
        <dbReference type="Google" id="ProtNLM"/>
    </source>
</evidence>
<dbReference type="PANTHER" id="PTHR38471">
    <property type="entry name" value="FOUR HELIX BUNDLE PROTEIN"/>
    <property type="match status" value="1"/>
</dbReference>
<accession>A0A1F6F0M1</accession>
<dbReference type="Pfam" id="PF05635">
    <property type="entry name" value="23S_rRNA_IVP"/>
    <property type="match status" value="1"/>
</dbReference>
<dbReference type="NCBIfam" id="TIGR02436">
    <property type="entry name" value="four helix bundle protein"/>
    <property type="match status" value="1"/>
</dbReference>
<dbReference type="InterPro" id="IPR012657">
    <property type="entry name" value="23S_rRNA-intervening_sequence"/>
</dbReference>
<sequence length="117" mass="13891">MNEYQENLKKKMDEYAHLVYRVAKKFPREELYGVVSQIQRAALSVILNYIEGYARRKPLVRLNFLEISYGSLQESKYLLFFAFTEKYLTENDYQNGMNLAEEIGAMLWKEISCLDKK</sequence>
<organism evidence="1 2">
    <name type="scientific">Candidatus Kaiserbacteria bacterium RIFCSPLOWO2_02_FULL_55_12</name>
    <dbReference type="NCBI Taxonomy" id="1798522"/>
    <lineage>
        <taxon>Bacteria</taxon>
        <taxon>Candidatus Kaiseribacteriota</taxon>
    </lineage>
</organism>